<dbReference type="PANTHER" id="PTHR44068">
    <property type="entry name" value="ZGC:194242"/>
    <property type="match status" value="1"/>
</dbReference>
<name>A0A2H3KWN5_9CHLR</name>
<dbReference type="InterPro" id="IPR050447">
    <property type="entry name" value="Erg6_SMT_methyltransf"/>
</dbReference>
<feature type="domain" description="Methyltransferase type 11" evidence="2">
    <location>
        <begin position="70"/>
        <end position="169"/>
    </location>
</feature>
<organism evidence="3 4">
    <name type="scientific">Candidatus Chloroploca asiatica</name>
    <dbReference type="NCBI Taxonomy" id="1506545"/>
    <lineage>
        <taxon>Bacteria</taxon>
        <taxon>Bacillati</taxon>
        <taxon>Chloroflexota</taxon>
        <taxon>Chloroflexia</taxon>
        <taxon>Chloroflexales</taxon>
        <taxon>Chloroflexineae</taxon>
        <taxon>Oscillochloridaceae</taxon>
        <taxon>Candidatus Chloroploca</taxon>
    </lineage>
</organism>
<dbReference type="PANTHER" id="PTHR44068:SF11">
    <property type="entry name" value="GERANYL DIPHOSPHATE 2-C-METHYLTRANSFERASE"/>
    <property type="match status" value="1"/>
</dbReference>
<dbReference type="InterPro" id="IPR029063">
    <property type="entry name" value="SAM-dependent_MTases_sf"/>
</dbReference>
<dbReference type="OrthoDB" id="150268at2"/>
<dbReference type="InterPro" id="IPR013216">
    <property type="entry name" value="Methyltransf_11"/>
</dbReference>
<gene>
    <name evidence="3" type="ORF">A9Q02_00940</name>
</gene>
<accession>A0A2H3KWN5</accession>
<evidence type="ECO:0000259" key="2">
    <source>
        <dbReference type="Pfam" id="PF08241"/>
    </source>
</evidence>
<dbReference type="Gene3D" id="3.40.50.150">
    <property type="entry name" value="Vaccinia Virus protein VP39"/>
    <property type="match status" value="1"/>
</dbReference>
<proteinExistence type="predicted"/>
<reference evidence="3 4" key="1">
    <citation type="submission" date="2016-05" db="EMBL/GenBank/DDBJ databases">
        <authorList>
            <person name="Lavstsen T."/>
            <person name="Jespersen J.S."/>
        </authorList>
    </citation>
    <scope>NUCLEOTIDE SEQUENCE [LARGE SCALE GENOMIC DNA]</scope>
    <source>
        <strain evidence="3 4">B7-9</strain>
    </source>
</reference>
<comment type="caution">
    <text evidence="3">The sequence shown here is derived from an EMBL/GenBank/DDBJ whole genome shotgun (WGS) entry which is preliminary data.</text>
</comment>
<protein>
    <recommendedName>
        <fullName evidence="2">Methyltransferase type 11 domain-containing protein</fullName>
    </recommendedName>
</protein>
<dbReference type="GO" id="GO:0008757">
    <property type="term" value="F:S-adenosylmethionine-dependent methyltransferase activity"/>
    <property type="evidence" value="ECO:0007669"/>
    <property type="project" value="InterPro"/>
</dbReference>
<dbReference type="EMBL" id="LYXE01000063">
    <property type="protein sequence ID" value="PDV99809.1"/>
    <property type="molecule type" value="Genomic_DNA"/>
</dbReference>
<dbReference type="AlphaFoldDB" id="A0A2H3KWN5"/>
<evidence type="ECO:0000256" key="1">
    <source>
        <dbReference type="ARBA" id="ARBA00022679"/>
    </source>
</evidence>
<keyword evidence="1" id="KW-0808">Transferase</keyword>
<dbReference type="Pfam" id="PF08241">
    <property type="entry name" value="Methyltransf_11"/>
    <property type="match status" value="1"/>
</dbReference>
<keyword evidence="4" id="KW-1185">Reference proteome</keyword>
<dbReference type="SUPFAM" id="SSF53335">
    <property type="entry name" value="S-adenosyl-L-methionine-dependent methyltransferases"/>
    <property type="match status" value="1"/>
</dbReference>
<evidence type="ECO:0000313" key="4">
    <source>
        <dbReference type="Proteomes" id="UP000220922"/>
    </source>
</evidence>
<dbReference type="CDD" id="cd02440">
    <property type="entry name" value="AdoMet_MTases"/>
    <property type="match status" value="1"/>
</dbReference>
<sequence>MNHELQVKQNERSGYGDAIAFLRSLPNGESIITENFLYEDVDLALEQFCQSQEWHNTLAELKVKSGMKVLDYGAGRCLASAAFAKEGCQVTAIDINSSEDVGLGLLHTSRAFEPYRDRIHAVVTDGEYLPLASNTFDIVYCREALHHAFDLGKLVINLTQTLKYGGTFYAYGDHRRPWWSSDEQFRQRHPAVPFGVNEHSYLESEYVQTLRKAGLRKIAVKPIVRGQPQHWVHRMVVAITQMPLLGQGLRPLYDRFLHYTSIGSQIIIVGRK</sequence>
<dbReference type="Proteomes" id="UP000220922">
    <property type="component" value="Unassembled WGS sequence"/>
</dbReference>
<dbReference type="RefSeq" id="WP_097651572.1">
    <property type="nucleotide sequence ID" value="NZ_LYXE01000063.1"/>
</dbReference>
<evidence type="ECO:0000313" key="3">
    <source>
        <dbReference type="EMBL" id="PDV99809.1"/>
    </source>
</evidence>